<feature type="compositionally biased region" description="Basic and acidic residues" evidence="1">
    <location>
        <begin position="219"/>
        <end position="231"/>
    </location>
</feature>
<evidence type="ECO:0000313" key="2">
    <source>
        <dbReference type="EMBL" id="KAG2217274.1"/>
    </source>
</evidence>
<accession>A0A8H7RT26</accession>
<dbReference type="AlphaFoldDB" id="A0A8H7RT26"/>
<feature type="region of interest" description="Disordered" evidence="1">
    <location>
        <begin position="431"/>
        <end position="604"/>
    </location>
</feature>
<feature type="compositionally biased region" description="Low complexity" evidence="1">
    <location>
        <begin position="564"/>
        <end position="575"/>
    </location>
</feature>
<keyword evidence="3" id="KW-1185">Reference proteome</keyword>
<dbReference type="Proteomes" id="UP000646827">
    <property type="component" value="Unassembled WGS sequence"/>
</dbReference>
<gene>
    <name evidence="2" type="ORF">INT45_009314</name>
</gene>
<feature type="region of interest" description="Disordered" evidence="1">
    <location>
        <begin position="181"/>
        <end position="263"/>
    </location>
</feature>
<evidence type="ECO:0000256" key="1">
    <source>
        <dbReference type="SAM" id="MobiDB-lite"/>
    </source>
</evidence>
<organism evidence="2 3">
    <name type="scientific">Circinella minor</name>
    <dbReference type="NCBI Taxonomy" id="1195481"/>
    <lineage>
        <taxon>Eukaryota</taxon>
        <taxon>Fungi</taxon>
        <taxon>Fungi incertae sedis</taxon>
        <taxon>Mucoromycota</taxon>
        <taxon>Mucoromycotina</taxon>
        <taxon>Mucoromycetes</taxon>
        <taxon>Mucorales</taxon>
        <taxon>Lichtheimiaceae</taxon>
        <taxon>Circinella</taxon>
    </lineage>
</organism>
<feature type="compositionally biased region" description="Polar residues" evidence="1">
    <location>
        <begin position="581"/>
        <end position="590"/>
    </location>
</feature>
<feature type="compositionally biased region" description="Low complexity" evidence="1">
    <location>
        <begin position="591"/>
        <end position="604"/>
    </location>
</feature>
<feature type="compositionally biased region" description="Basic and acidic residues" evidence="1">
    <location>
        <begin position="512"/>
        <end position="541"/>
    </location>
</feature>
<evidence type="ECO:0000313" key="3">
    <source>
        <dbReference type="Proteomes" id="UP000646827"/>
    </source>
</evidence>
<feature type="compositionally biased region" description="Low complexity" evidence="1">
    <location>
        <begin position="188"/>
        <end position="217"/>
    </location>
</feature>
<dbReference type="EMBL" id="JAEPRB010000312">
    <property type="protein sequence ID" value="KAG2217274.1"/>
    <property type="molecule type" value="Genomic_DNA"/>
</dbReference>
<feature type="compositionally biased region" description="Basic and acidic residues" evidence="1">
    <location>
        <begin position="13"/>
        <end position="28"/>
    </location>
</feature>
<comment type="caution">
    <text evidence="2">The sequence shown here is derived from an EMBL/GenBank/DDBJ whole genome shotgun (WGS) entry which is preliminary data.</text>
</comment>
<protein>
    <submittedName>
        <fullName evidence="2">Uncharacterized protein</fullName>
    </submittedName>
</protein>
<feature type="compositionally biased region" description="Basic and acidic residues" evidence="1">
    <location>
        <begin position="308"/>
        <end position="319"/>
    </location>
</feature>
<feature type="region of interest" description="Disordered" evidence="1">
    <location>
        <begin position="1"/>
        <end position="73"/>
    </location>
</feature>
<feature type="region of interest" description="Disordered" evidence="1">
    <location>
        <begin position="308"/>
        <end position="353"/>
    </location>
</feature>
<sequence>MNDNEQNTPWEFDAPKYYDFKHPEHSSQGDDSWFDKASVSPEVNRNRLRLRNRQQQQQQQHTFTLPHPSRPISVKPTMPSSSIITTHNPPPLPTSTRRDIFTALASTKNRPSISSSTFSKKLSTQQHIISSVPESSIQEQSELARPIITSSNQSRITTGRRDVVAELKRITDRFAKKELTPTEIATLNNNSNEEQDQSHNNNNNNNNIENQIDNENSNDNDKENVPPHERQQQQQQQQQEQDQKELLPPQPIQPRLPSLPSSENHSFWLQESNFNNDNDENENVAEDKNQQHYDDDEEPMQITLSGRSLHDELQGKRPDTTVSSAGTGRFQLDDNGSIVTDNQMDKQSKHSDKRKSFLDDMFNLLDNNQKLRNSMTDQHPSSLHRKGSVVMEEVANDESQALSNNFILNNNDHTNERRQSWYNDETITTMDQSQEDDVHPIDKESPFLAPPSTITTPSYRYQEQENKRDMSNVNKSVIERRPQRPIISLPSSSAPTQKKSRLSIMTTDQEIEEPREKEEEKEKVTEEEKTVEESTRMRQWLDDLPSQLDNTSIEKSRSVPQIKLTSSSSLSSLSTHKLRTSETNTNNDRYTSTPAPTTKTEKTGTTNNFDVLFERMATIRSELLQIAKTSAIKPAESDLMRNMERLKKPLQGRGEEDNDELVSSSFNISTIEQRIARARRAIEESKRDSQGWFSKNNDKKQVETSFSPPPPPLLPTPASMKRKSILQRQQQDDDNYSTTRSTYASPLLTTMRPNKVQKLFSTHPTDIINNTTTRRESMQHDISIAERVQNLKQAASRRASRVSIIPSYLPIEPTVPKSPRFATDTRSRLPT</sequence>
<name>A0A8H7RT26_9FUNG</name>
<dbReference type="OrthoDB" id="2283146at2759"/>
<feature type="compositionally biased region" description="Basic and acidic residues" evidence="1">
    <location>
        <begin position="436"/>
        <end position="445"/>
    </location>
</feature>
<feature type="region of interest" description="Disordered" evidence="1">
    <location>
        <begin position="682"/>
        <end position="744"/>
    </location>
</feature>
<feature type="compositionally biased region" description="Polar residues" evidence="1">
    <location>
        <begin position="452"/>
        <end position="461"/>
    </location>
</feature>
<reference evidence="2 3" key="1">
    <citation type="submission" date="2020-12" db="EMBL/GenBank/DDBJ databases">
        <title>Metabolic potential, ecology and presence of endohyphal bacteria is reflected in genomic diversity of Mucoromycotina.</title>
        <authorList>
            <person name="Muszewska A."/>
            <person name="Okrasinska A."/>
            <person name="Steczkiewicz K."/>
            <person name="Drgas O."/>
            <person name="Orlowska M."/>
            <person name="Perlinska-Lenart U."/>
            <person name="Aleksandrzak-Piekarczyk T."/>
            <person name="Szatraj K."/>
            <person name="Zielenkiewicz U."/>
            <person name="Pilsyk S."/>
            <person name="Malc E."/>
            <person name="Mieczkowski P."/>
            <person name="Kruszewska J.S."/>
            <person name="Biernat P."/>
            <person name="Pawlowska J."/>
        </authorList>
    </citation>
    <scope>NUCLEOTIDE SEQUENCE [LARGE SCALE GENOMIC DNA]</scope>
    <source>
        <strain evidence="2 3">CBS 142.35</strain>
    </source>
</reference>
<proteinExistence type="predicted"/>
<feature type="compositionally biased region" description="Basic and acidic residues" evidence="1">
    <location>
        <begin position="343"/>
        <end position="353"/>
    </location>
</feature>
<feature type="compositionally biased region" description="Polar residues" evidence="1">
    <location>
        <begin position="489"/>
        <end position="508"/>
    </location>
</feature>